<evidence type="ECO:0000313" key="4">
    <source>
        <dbReference type="Proteomes" id="UP000595053"/>
    </source>
</evidence>
<dbReference type="InterPro" id="IPR012337">
    <property type="entry name" value="RNaseH-like_sf"/>
</dbReference>
<dbReference type="Pfam" id="PF00570">
    <property type="entry name" value="HRDC"/>
    <property type="match status" value="1"/>
</dbReference>
<dbReference type="PANTHER" id="PTHR47649:SF1">
    <property type="entry name" value="RIBONUCLEASE D"/>
    <property type="match status" value="1"/>
</dbReference>
<dbReference type="GO" id="GO:0003676">
    <property type="term" value="F:nucleic acid binding"/>
    <property type="evidence" value="ECO:0007669"/>
    <property type="project" value="InterPro"/>
</dbReference>
<dbReference type="GO" id="GO:0000166">
    <property type="term" value="F:nucleotide binding"/>
    <property type="evidence" value="ECO:0007669"/>
    <property type="project" value="InterPro"/>
</dbReference>
<evidence type="ECO:0000256" key="1">
    <source>
        <dbReference type="SAM" id="MobiDB-lite"/>
    </source>
</evidence>
<dbReference type="SMART" id="SM00341">
    <property type="entry name" value="HRDC"/>
    <property type="match status" value="1"/>
</dbReference>
<keyword evidence="4" id="KW-1185">Reference proteome</keyword>
<organism evidence="3 4">
    <name type="scientific">Trueperella pecoris</name>
    <dbReference type="NCBI Taxonomy" id="2733571"/>
    <lineage>
        <taxon>Bacteria</taxon>
        <taxon>Bacillati</taxon>
        <taxon>Actinomycetota</taxon>
        <taxon>Actinomycetes</taxon>
        <taxon>Actinomycetales</taxon>
        <taxon>Actinomycetaceae</taxon>
        <taxon>Trueperella</taxon>
    </lineage>
</organism>
<dbReference type="InterPro" id="IPR036397">
    <property type="entry name" value="RNaseH_sf"/>
</dbReference>
<dbReference type="GO" id="GO:0006139">
    <property type="term" value="P:nucleobase-containing compound metabolic process"/>
    <property type="evidence" value="ECO:0007669"/>
    <property type="project" value="InterPro"/>
</dbReference>
<dbReference type="PROSITE" id="PS50967">
    <property type="entry name" value="HRDC"/>
    <property type="match status" value="1"/>
</dbReference>
<evidence type="ECO:0000259" key="2">
    <source>
        <dbReference type="PROSITE" id="PS50967"/>
    </source>
</evidence>
<sequence>MSSSTPARPLDVPRDGLPSVTNEDIDDAVARLASGRGSMAVDTERAMGLRYSNRAYLVQIRREGAGTFLIDPVGIEDQLEDLRGVMSCEWILHAADQDLPCLHELGLYPTKIFDTEIAALLLGYKRVSLQALCQEVLGWTLAKEHSNADWSQRPLPPPLLAYAALDVELLHELAEKLTDQLVEAGRLEWFEQECEEVRLHKPAPPAKQPWRRTSRQAGIRDRRALAMLRELWRARDGVAKRRDLAPGKVLPNQVLAELAARKPRSRSDVVNSPLFRSRQRKRDLDTWWNAIDIAWRLDERALPERKYTEDKDPYPPIKRWDRHDEAAAARWEVMRPKVLALAEELGIRQDLLIKPAIQKMVAWTGWTTQEELVSLLAKNGARPWQIKQVAQPVHAALQAAKVL</sequence>
<dbReference type="Pfam" id="PF18305">
    <property type="entry name" value="DNA_pol_A_exoN"/>
    <property type="match status" value="1"/>
</dbReference>
<dbReference type="EMBL" id="CP063213">
    <property type="protein sequence ID" value="QOR46471.1"/>
    <property type="molecule type" value="Genomic_DNA"/>
</dbReference>
<proteinExistence type="predicted"/>
<dbReference type="Gene3D" id="1.10.150.80">
    <property type="entry name" value="HRDC domain"/>
    <property type="match status" value="2"/>
</dbReference>
<dbReference type="SMART" id="SM00474">
    <property type="entry name" value="35EXOc"/>
    <property type="match status" value="1"/>
</dbReference>
<dbReference type="RefSeq" id="WP_197551678.1">
    <property type="nucleotide sequence ID" value="NZ_CP063213.1"/>
</dbReference>
<dbReference type="InterPro" id="IPR041605">
    <property type="entry name" value="Exo_C"/>
</dbReference>
<reference evidence="3 4" key="1">
    <citation type="submission" date="2020-10" db="EMBL/GenBank/DDBJ databases">
        <title>Trueperella pecoris sp. nov. isolated from bovine and porcine specimens.</title>
        <authorList>
            <person name="Schoenecker L."/>
            <person name="Schnydrig P."/>
            <person name="Brodard I."/>
            <person name="Thomann A."/>
            <person name="Hemphill A."/>
            <person name="Rodriguez-Campos S."/>
            <person name="Perreten V."/>
            <person name="Jores J."/>
            <person name="Kittl S."/>
        </authorList>
    </citation>
    <scope>NUCLEOTIDE SEQUENCE [LARGE SCALE GENOMIC DNA]</scope>
    <source>
        <strain evidence="3 4">15A0121</strain>
    </source>
</reference>
<dbReference type="InterPro" id="IPR051086">
    <property type="entry name" value="RNase_D-like"/>
</dbReference>
<feature type="domain" description="HRDC" evidence="2">
    <location>
        <begin position="221"/>
        <end position="301"/>
    </location>
</feature>
<dbReference type="InterPro" id="IPR010997">
    <property type="entry name" value="HRDC-like_sf"/>
</dbReference>
<dbReference type="InterPro" id="IPR002562">
    <property type="entry name" value="3'-5'_exonuclease_dom"/>
</dbReference>
<dbReference type="SUPFAM" id="SSF53098">
    <property type="entry name" value="Ribonuclease H-like"/>
    <property type="match status" value="1"/>
</dbReference>
<name>A0A7M1QXB8_9ACTO</name>
<dbReference type="SUPFAM" id="SSF47819">
    <property type="entry name" value="HRDC-like"/>
    <property type="match status" value="1"/>
</dbReference>
<evidence type="ECO:0000313" key="3">
    <source>
        <dbReference type="EMBL" id="QOR46471.1"/>
    </source>
</evidence>
<dbReference type="InterPro" id="IPR002121">
    <property type="entry name" value="HRDC_dom"/>
</dbReference>
<feature type="region of interest" description="Disordered" evidence="1">
    <location>
        <begin position="1"/>
        <end position="21"/>
    </location>
</feature>
<gene>
    <name evidence="3" type="ORF">INS88_04560</name>
</gene>
<dbReference type="Gene3D" id="3.30.420.10">
    <property type="entry name" value="Ribonuclease H-like superfamily/Ribonuclease H"/>
    <property type="match status" value="1"/>
</dbReference>
<dbReference type="CDD" id="cd06142">
    <property type="entry name" value="RNaseD_exo"/>
    <property type="match status" value="1"/>
</dbReference>
<dbReference type="AlphaFoldDB" id="A0A7M1QXB8"/>
<dbReference type="GO" id="GO:0008408">
    <property type="term" value="F:3'-5' exonuclease activity"/>
    <property type="evidence" value="ECO:0007669"/>
    <property type="project" value="InterPro"/>
</dbReference>
<dbReference type="PANTHER" id="PTHR47649">
    <property type="entry name" value="RIBONUCLEASE D"/>
    <property type="match status" value="1"/>
</dbReference>
<protein>
    <submittedName>
        <fullName evidence="3">Ribonuclease D</fullName>
    </submittedName>
</protein>
<dbReference type="InterPro" id="IPR044876">
    <property type="entry name" value="HRDC_dom_sf"/>
</dbReference>
<accession>A0A7M1QXB8</accession>
<dbReference type="Pfam" id="PF01612">
    <property type="entry name" value="DNA_pol_A_exo1"/>
    <property type="match status" value="1"/>
</dbReference>
<dbReference type="Proteomes" id="UP000595053">
    <property type="component" value="Chromosome"/>
</dbReference>